<feature type="domain" description="Bacterial type II secretion system protein E" evidence="6">
    <location>
        <begin position="383"/>
        <end position="397"/>
    </location>
</feature>
<dbReference type="GO" id="GO:0016887">
    <property type="term" value="F:ATP hydrolysis activity"/>
    <property type="evidence" value="ECO:0007669"/>
    <property type="project" value="InterPro"/>
</dbReference>
<dbReference type="GO" id="GO:0005886">
    <property type="term" value="C:plasma membrane"/>
    <property type="evidence" value="ECO:0007669"/>
    <property type="project" value="TreeGrafter"/>
</dbReference>
<dbReference type="Gene3D" id="3.40.50.300">
    <property type="entry name" value="P-loop containing nucleotide triphosphate hydrolases"/>
    <property type="match status" value="1"/>
</dbReference>
<keyword evidence="4" id="KW-0547">Nucleotide-binding</keyword>
<dbReference type="InterPro" id="IPR037257">
    <property type="entry name" value="T2SS_E_N_sf"/>
</dbReference>
<dbReference type="AlphaFoldDB" id="A0A8J2Z6U8"/>
<reference evidence="7" key="2">
    <citation type="submission" date="2020-09" db="EMBL/GenBank/DDBJ databases">
        <authorList>
            <person name="Sun Q."/>
            <person name="Zhou Y."/>
        </authorList>
    </citation>
    <scope>NUCLEOTIDE SEQUENCE</scope>
    <source>
        <strain evidence="7">CGMCC 1.15758</strain>
    </source>
</reference>
<dbReference type="GO" id="GO:0005524">
    <property type="term" value="F:ATP binding"/>
    <property type="evidence" value="ECO:0007669"/>
    <property type="project" value="UniProtKB-KW"/>
</dbReference>
<keyword evidence="5" id="KW-0067">ATP-binding</keyword>
<dbReference type="Pfam" id="PF00437">
    <property type="entry name" value="T2SSE"/>
    <property type="match status" value="1"/>
</dbReference>
<dbReference type="NCBIfam" id="TIGR02538">
    <property type="entry name" value="type_IV_pilB"/>
    <property type="match status" value="1"/>
</dbReference>
<dbReference type="SUPFAM" id="SSF160246">
    <property type="entry name" value="EspE N-terminal domain-like"/>
    <property type="match status" value="1"/>
</dbReference>
<keyword evidence="8" id="KW-1185">Reference proteome</keyword>
<dbReference type="PANTHER" id="PTHR30258:SF1">
    <property type="entry name" value="PROTEIN TRANSPORT PROTEIN HOFB HOMOLOG"/>
    <property type="match status" value="1"/>
</dbReference>
<dbReference type="Gene3D" id="3.30.450.90">
    <property type="match status" value="1"/>
</dbReference>
<dbReference type="PROSITE" id="PS00662">
    <property type="entry name" value="T2SP_E"/>
    <property type="match status" value="1"/>
</dbReference>
<dbReference type="PANTHER" id="PTHR30258">
    <property type="entry name" value="TYPE II SECRETION SYSTEM PROTEIN GSPE-RELATED"/>
    <property type="match status" value="1"/>
</dbReference>
<dbReference type="GO" id="GO:0009297">
    <property type="term" value="P:pilus assembly"/>
    <property type="evidence" value="ECO:0007669"/>
    <property type="project" value="InterPro"/>
</dbReference>
<evidence type="ECO:0000256" key="5">
    <source>
        <dbReference type="ARBA" id="ARBA00022840"/>
    </source>
</evidence>
<dbReference type="EMBL" id="BMJS01000057">
    <property type="protein sequence ID" value="GGG07739.1"/>
    <property type="molecule type" value="Genomic_DNA"/>
</dbReference>
<evidence type="ECO:0000256" key="3">
    <source>
        <dbReference type="ARBA" id="ARBA00022490"/>
    </source>
</evidence>
<dbReference type="FunFam" id="3.40.50.300:FF:000398">
    <property type="entry name" value="Type IV pilus assembly ATPase PilB"/>
    <property type="match status" value="1"/>
</dbReference>
<dbReference type="RefSeq" id="WP_117003993.1">
    <property type="nucleotide sequence ID" value="NZ_BMJS01000057.1"/>
</dbReference>
<evidence type="ECO:0000313" key="7">
    <source>
        <dbReference type="EMBL" id="GGG07739.1"/>
    </source>
</evidence>
<evidence type="ECO:0000256" key="2">
    <source>
        <dbReference type="ARBA" id="ARBA00006611"/>
    </source>
</evidence>
<keyword evidence="3" id="KW-0963">Cytoplasm</keyword>
<comment type="similarity">
    <text evidence="2">Belongs to the GSP E family.</text>
</comment>
<evidence type="ECO:0000256" key="1">
    <source>
        <dbReference type="ARBA" id="ARBA00004496"/>
    </source>
</evidence>
<comment type="subcellular location">
    <subcellularLocation>
        <location evidence="1">Cytoplasm</location>
    </subcellularLocation>
</comment>
<proteinExistence type="inferred from homology"/>
<comment type="caution">
    <text evidence="7">The sequence shown here is derived from an EMBL/GenBank/DDBJ whole genome shotgun (WGS) entry which is preliminary data.</text>
</comment>
<dbReference type="InterPro" id="IPR027417">
    <property type="entry name" value="P-loop_NTPase"/>
</dbReference>
<organism evidence="7 8">
    <name type="scientific">Cysteiniphilum litorale</name>
    <dbReference type="NCBI Taxonomy" id="2056700"/>
    <lineage>
        <taxon>Bacteria</taxon>
        <taxon>Pseudomonadati</taxon>
        <taxon>Pseudomonadota</taxon>
        <taxon>Gammaproteobacteria</taxon>
        <taxon>Thiotrichales</taxon>
        <taxon>Fastidiosibacteraceae</taxon>
        <taxon>Cysteiniphilum</taxon>
    </lineage>
</organism>
<dbReference type="InterPro" id="IPR001482">
    <property type="entry name" value="T2SS/T4SS_dom"/>
</dbReference>
<dbReference type="InterPro" id="IPR007831">
    <property type="entry name" value="T2SS_GspE_N"/>
</dbReference>
<dbReference type="SUPFAM" id="SSF52540">
    <property type="entry name" value="P-loop containing nucleoside triphosphate hydrolases"/>
    <property type="match status" value="1"/>
</dbReference>
<evidence type="ECO:0000313" key="8">
    <source>
        <dbReference type="Proteomes" id="UP000636949"/>
    </source>
</evidence>
<dbReference type="InterPro" id="IPR013374">
    <property type="entry name" value="ATPase_typ4_pilus-assembl_PilB"/>
</dbReference>
<dbReference type="FunFam" id="3.30.450.90:FF:000001">
    <property type="entry name" value="Type II secretion system ATPase GspE"/>
    <property type="match status" value="1"/>
</dbReference>
<sequence>MTQHGISSFLLSQNLINNDDLEQAIDEIDNSNEPLITHLINKKLLDANAFAIESSQFFNLPLFDLNAYDLDFFPRAFLDERLINDYVCLPLYKKDNTLLLATSDPLNLNAVREFRFFSNLDIEQIIVDDTHLRRFIKEVTENTTDNAMKTLEGMDLEEIDLDIVEADDFEDDDDFGDNDEPVIKYINKIIVDAINKGASDIHFEPYATNFRIRYRIDGLLQEIATPPLKIAARTAARIKIMSQLNIAEKRIPQDGRFKLKISKTHVIDFRVSTCPTAFGEKVVLRILDQAKTNLSVDKLGFEPHQQEIYLAALKQSQGMILVTGPTGSGKTVTLYTGLHIINTIDKNISTAEDPVEINVNGINQVQINNKQGLTFARALKSFLRQDPDIIMIGEIRDFETADIAIKAAQTGHLVLSTVHTNSAPETLNRLLDMGIPHYNIISSVSLIIAQRLARKLCPHCKKPAPDISRELLLDMGIRPVHVEKEFTAYTNNPQGCARCFKGFRGRVAIYEVMPLSLAMSRLIVEGRSTLTLAEQAQREGIDNLQQSALIKVVHGVTSIEEAHRVTSM</sequence>
<dbReference type="Pfam" id="PF05157">
    <property type="entry name" value="MshEN"/>
    <property type="match status" value="1"/>
</dbReference>
<reference evidence="7" key="1">
    <citation type="journal article" date="2014" name="Int. J. Syst. Evol. Microbiol.">
        <title>Complete genome sequence of Corynebacterium casei LMG S-19264T (=DSM 44701T), isolated from a smear-ripened cheese.</title>
        <authorList>
            <consortium name="US DOE Joint Genome Institute (JGI-PGF)"/>
            <person name="Walter F."/>
            <person name="Albersmeier A."/>
            <person name="Kalinowski J."/>
            <person name="Ruckert C."/>
        </authorList>
    </citation>
    <scope>NUCLEOTIDE SEQUENCE</scope>
    <source>
        <strain evidence="7">CGMCC 1.15758</strain>
    </source>
</reference>
<evidence type="ECO:0000256" key="4">
    <source>
        <dbReference type="ARBA" id="ARBA00022741"/>
    </source>
</evidence>
<gene>
    <name evidence="7" type="primary">pilB</name>
    <name evidence="7" type="ORF">GCM10010995_26600</name>
</gene>
<dbReference type="GO" id="GO:0005737">
    <property type="term" value="C:cytoplasm"/>
    <property type="evidence" value="ECO:0007669"/>
    <property type="project" value="UniProtKB-SubCell"/>
</dbReference>
<protein>
    <submittedName>
        <fullName evidence="7">Type IV-A pilus assembly ATPase PilB</fullName>
    </submittedName>
</protein>
<dbReference type="CDD" id="cd01129">
    <property type="entry name" value="PulE-GspE-like"/>
    <property type="match status" value="1"/>
</dbReference>
<dbReference type="Gene3D" id="3.30.300.160">
    <property type="entry name" value="Type II secretion system, protein E, N-terminal domain"/>
    <property type="match status" value="1"/>
</dbReference>
<dbReference type="OrthoDB" id="6189814at2"/>
<name>A0A8J2Z6U8_9GAMM</name>
<evidence type="ECO:0000259" key="6">
    <source>
        <dbReference type="PROSITE" id="PS00662"/>
    </source>
</evidence>
<dbReference type="Proteomes" id="UP000636949">
    <property type="component" value="Unassembled WGS sequence"/>
</dbReference>
<accession>A0A8J2Z6U8</accession>